<gene>
    <name evidence="2" type="ORF">BE221DRAFT_75587</name>
</gene>
<feature type="region of interest" description="Disordered" evidence="1">
    <location>
        <begin position="1"/>
        <end position="32"/>
    </location>
</feature>
<reference evidence="2" key="1">
    <citation type="submission" date="2017-04" db="EMBL/GenBank/DDBJ databases">
        <title>Population genomics of picophytoplankton unveils novel chromosome hypervariability.</title>
        <authorList>
            <consortium name="DOE Joint Genome Institute"/>
            <person name="Blanc-Mathieu R."/>
            <person name="Krasovec M."/>
            <person name="Hebrard M."/>
            <person name="Yau S."/>
            <person name="Desgranges E."/>
            <person name="Martin J."/>
            <person name="Schackwitz W."/>
            <person name="Kuo A."/>
            <person name="Salin G."/>
            <person name="Donnadieu C."/>
            <person name="Desdevises Y."/>
            <person name="Sanchez-Ferandin S."/>
            <person name="Moreau H."/>
            <person name="Rivals E."/>
            <person name="Grigoriev I.V."/>
            <person name="Grimsley N."/>
            <person name="Eyre-Walker A."/>
            <person name="Piganeau G."/>
        </authorList>
    </citation>
    <scope>NUCLEOTIDE SEQUENCE [LARGE SCALE GENOMIC DNA]</scope>
    <source>
        <strain evidence="2">RCC 1115</strain>
    </source>
</reference>
<protein>
    <submittedName>
        <fullName evidence="2">Uncharacterized protein</fullName>
    </submittedName>
</protein>
<evidence type="ECO:0000256" key="1">
    <source>
        <dbReference type="SAM" id="MobiDB-lite"/>
    </source>
</evidence>
<dbReference type="AlphaFoldDB" id="A0A1Y5I998"/>
<feature type="region of interest" description="Disordered" evidence="1">
    <location>
        <begin position="51"/>
        <end position="170"/>
    </location>
</feature>
<feature type="compositionally biased region" description="Polar residues" evidence="1">
    <location>
        <begin position="133"/>
        <end position="150"/>
    </location>
</feature>
<organism evidence="2">
    <name type="scientific">Ostreococcus tauri</name>
    <name type="common">Marine green alga</name>
    <dbReference type="NCBI Taxonomy" id="70448"/>
    <lineage>
        <taxon>Eukaryota</taxon>
        <taxon>Viridiplantae</taxon>
        <taxon>Chlorophyta</taxon>
        <taxon>Mamiellophyceae</taxon>
        <taxon>Mamiellales</taxon>
        <taxon>Bathycoccaceae</taxon>
        <taxon>Ostreococcus</taxon>
    </lineage>
</organism>
<dbReference type="EMBL" id="KZ155785">
    <property type="protein sequence ID" value="OUS46021.1"/>
    <property type="molecule type" value="Genomic_DNA"/>
</dbReference>
<accession>A0A1Y5I998</accession>
<sequence length="232" mass="25321">MPRHQLASAPIDAAARPSRSPPIKPSTVAPSPLCAHLEPLTLSAFAPLARASRAPSSPLAPPPRALGAREASARNHSALSDRNDHPSRPLPNSFQSPPSAPLRHASPRSRALDSLTSSVSRALSRVPPRRASFDSSPIATRSPAPSTPTRSKPWAFSPHPTPPRAPSSSSRAVFHFLTSHWCERVRLHRRRHRPRRRLAPREDRRTDHPCVAAARGALGPLRTRRGVPLRIR</sequence>
<dbReference type="Proteomes" id="UP000195557">
    <property type="component" value="Unassembled WGS sequence"/>
</dbReference>
<name>A0A1Y5I998_OSTTA</name>
<proteinExistence type="predicted"/>
<evidence type="ECO:0000313" key="2">
    <source>
        <dbReference type="EMBL" id="OUS46021.1"/>
    </source>
</evidence>